<dbReference type="PhylomeDB" id="A0A068UXI4"/>
<feature type="domain" description="Alpha/beta hydrolase fold-3" evidence="2">
    <location>
        <begin position="91"/>
        <end position="312"/>
    </location>
</feature>
<dbReference type="InterPro" id="IPR029058">
    <property type="entry name" value="AB_hydrolase_fold"/>
</dbReference>
<dbReference type="EMBL" id="HG739156">
    <property type="protein sequence ID" value="CDP13017.1"/>
    <property type="molecule type" value="Genomic_DNA"/>
</dbReference>
<protein>
    <recommendedName>
        <fullName evidence="2">Alpha/beta hydrolase fold-3 domain-containing protein</fullName>
    </recommendedName>
</protein>
<gene>
    <name evidence="3" type="ORF">GSCOC_T00037749001</name>
</gene>
<accession>A0A068UXI4</accession>
<dbReference type="InterPro" id="IPR013094">
    <property type="entry name" value="AB_hydrolase_3"/>
</dbReference>
<proteinExistence type="inferred from homology"/>
<dbReference type="PANTHER" id="PTHR23024">
    <property type="entry name" value="ARYLACETAMIDE DEACETYLASE"/>
    <property type="match status" value="1"/>
</dbReference>
<evidence type="ECO:0000313" key="3">
    <source>
        <dbReference type="EMBL" id="CDP13017.1"/>
    </source>
</evidence>
<evidence type="ECO:0000256" key="1">
    <source>
        <dbReference type="ARBA" id="ARBA00010515"/>
    </source>
</evidence>
<dbReference type="STRING" id="49390.A0A068UXI4"/>
<organism evidence="3 4">
    <name type="scientific">Coffea canephora</name>
    <name type="common">Robusta coffee</name>
    <dbReference type="NCBI Taxonomy" id="49390"/>
    <lineage>
        <taxon>Eukaryota</taxon>
        <taxon>Viridiplantae</taxon>
        <taxon>Streptophyta</taxon>
        <taxon>Embryophyta</taxon>
        <taxon>Tracheophyta</taxon>
        <taxon>Spermatophyta</taxon>
        <taxon>Magnoliopsida</taxon>
        <taxon>eudicotyledons</taxon>
        <taxon>Gunneridae</taxon>
        <taxon>Pentapetalae</taxon>
        <taxon>asterids</taxon>
        <taxon>lamiids</taxon>
        <taxon>Gentianales</taxon>
        <taxon>Rubiaceae</taxon>
        <taxon>Ixoroideae</taxon>
        <taxon>Gardenieae complex</taxon>
        <taxon>Bertiereae - Coffeeae clade</taxon>
        <taxon>Coffeeae</taxon>
        <taxon>Coffea</taxon>
    </lineage>
</organism>
<dbReference type="PANTHER" id="PTHR23024:SF546">
    <property type="entry name" value="CARBOXYLESTERASE 120-RELATED"/>
    <property type="match status" value="1"/>
</dbReference>
<dbReference type="Gene3D" id="3.40.50.1820">
    <property type="entry name" value="alpha/beta hydrolase"/>
    <property type="match status" value="1"/>
</dbReference>
<dbReference type="Pfam" id="PF07859">
    <property type="entry name" value="Abhydrolase_3"/>
    <property type="match status" value="1"/>
</dbReference>
<reference evidence="4" key="1">
    <citation type="journal article" date="2014" name="Science">
        <title>The coffee genome provides insight into the convergent evolution of caffeine biosynthesis.</title>
        <authorList>
            <person name="Denoeud F."/>
            <person name="Carretero-Paulet L."/>
            <person name="Dereeper A."/>
            <person name="Droc G."/>
            <person name="Guyot R."/>
            <person name="Pietrella M."/>
            <person name="Zheng C."/>
            <person name="Alberti A."/>
            <person name="Anthony F."/>
            <person name="Aprea G."/>
            <person name="Aury J.M."/>
            <person name="Bento P."/>
            <person name="Bernard M."/>
            <person name="Bocs S."/>
            <person name="Campa C."/>
            <person name="Cenci A."/>
            <person name="Combes M.C."/>
            <person name="Crouzillat D."/>
            <person name="Da Silva C."/>
            <person name="Daddiego L."/>
            <person name="De Bellis F."/>
            <person name="Dussert S."/>
            <person name="Garsmeur O."/>
            <person name="Gayraud T."/>
            <person name="Guignon V."/>
            <person name="Jahn K."/>
            <person name="Jamilloux V."/>
            <person name="Joet T."/>
            <person name="Labadie K."/>
            <person name="Lan T."/>
            <person name="Leclercq J."/>
            <person name="Lepelley M."/>
            <person name="Leroy T."/>
            <person name="Li L.T."/>
            <person name="Librado P."/>
            <person name="Lopez L."/>
            <person name="Munoz A."/>
            <person name="Noel B."/>
            <person name="Pallavicini A."/>
            <person name="Perrotta G."/>
            <person name="Poncet V."/>
            <person name="Pot D."/>
            <person name="Priyono X."/>
            <person name="Rigoreau M."/>
            <person name="Rouard M."/>
            <person name="Rozas J."/>
            <person name="Tranchant-Dubreuil C."/>
            <person name="VanBuren R."/>
            <person name="Zhang Q."/>
            <person name="Andrade A.C."/>
            <person name="Argout X."/>
            <person name="Bertrand B."/>
            <person name="de Kochko A."/>
            <person name="Graziosi G."/>
            <person name="Henry R.J."/>
            <person name="Jayarama X."/>
            <person name="Ming R."/>
            <person name="Nagai C."/>
            <person name="Rounsley S."/>
            <person name="Sankoff D."/>
            <person name="Giuliano G."/>
            <person name="Albert V.A."/>
            <person name="Wincker P."/>
            <person name="Lashermes P."/>
        </authorList>
    </citation>
    <scope>NUCLEOTIDE SEQUENCE [LARGE SCALE GENOMIC DNA]</scope>
    <source>
        <strain evidence="4">cv. DH200-94</strain>
    </source>
</reference>
<dbReference type="OrthoDB" id="408631at2759"/>
<sequence>MADQIAQVEASHPPEDLYGAQGFIPLGFIRNPDGSITREGVDPINPVSSYDSSPILLVKDIPVNPSKNTWVRVFLPKEPIKSSPDKKLPLLIYIHGGGLIKCSAAHPFFDDIYSIFAADIPAVILTIEYRLAPEHRVPAAYEDCLEVLQWIKNSQDEWLTQHADLSNSFIFGNSAGGNIAYHVCLIASSCVDDLKPLNIKGVILHQPFLGGVKRTESELRGVNDKILPQAVVDITWELALPVGADRDHEFCNPMLSVKLGQFDAIKGLGWKILVAGYEGDPLSDRQVELAKILEENGVEVVAKFDKGGYHGIEFYELPKMKILCDVVKKFVESFANVTA</sequence>
<evidence type="ECO:0000259" key="2">
    <source>
        <dbReference type="Pfam" id="PF07859"/>
    </source>
</evidence>
<keyword evidence="4" id="KW-1185">Reference proteome</keyword>
<dbReference type="InterPro" id="IPR050466">
    <property type="entry name" value="Carboxylest/Gibb_receptor"/>
</dbReference>
<dbReference type="InParanoid" id="A0A068UXI4"/>
<evidence type="ECO:0000313" key="4">
    <source>
        <dbReference type="Proteomes" id="UP000295252"/>
    </source>
</evidence>
<dbReference type="SUPFAM" id="SSF53474">
    <property type="entry name" value="alpha/beta-Hydrolases"/>
    <property type="match status" value="1"/>
</dbReference>
<dbReference type="OMA" id="LSDACWH"/>
<dbReference type="AlphaFoldDB" id="A0A068UXI4"/>
<dbReference type="Gramene" id="CDP13017">
    <property type="protein sequence ID" value="CDP13017"/>
    <property type="gene ID" value="GSCOC_T00037749001"/>
</dbReference>
<comment type="similarity">
    <text evidence="1">Belongs to the 'GDXG' lipolytic enzyme family.</text>
</comment>
<dbReference type="FunCoup" id="A0A068UXI4">
    <property type="interactions" value="269"/>
</dbReference>
<name>A0A068UXI4_COFCA</name>
<dbReference type="Proteomes" id="UP000295252">
    <property type="component" value="Chromosome X"/>
</dbReference>
<dbReference type="GO" id="GO:0016787">
    <property type="term" value="F:hydrolase activity"/>
    <property type="evidence" value="ECO:0007669"/>
    <property type="project" value="InterPro"/>
</dbReference>